<comment type="subcellular location">
    <subcellularLocation>
        <location evidence="1">Cell membrane</location>
        <topology evidence="1">Multi-pass membrane protein</topology>
    </subcellularLocation>
</comment>
<evidence type="ECO:0000256" key="7">
    <source>
        <dbReference type="ARBA" id="ARBA00023136"/>
    </source>
</evidence>
<dbReference type="STRING" id="349521.HCH_00449"/>
<dbReference type="Pfam" id="PF00015">
    <property type="entry name" value="MCPsignal"/>
    <property type="match status" value="1"/>
</dbReference>
<accession>Q2SPR5</accession>
<keyword evidence="13" id="KW-1185">Reference proteome</keyword>
<evidence type="ECO:0000256" key="3">
    <source>
        <dbReference type="ARBA" id="ARBA00022481"/>
    </source>
</evidence>
<evidence type="ECO:0000256" key="4">
    <source>
        <dbReference type="ARBA" id="ARBA00022500"/>
    </source>
</evidence>
<dbReference type="PANTHER" id="PTHR32089:SF39">
    <property type="entry name" value="METHYL-ACCEPTING CHEMOTAXIS PROTEIN HLYB"/>
    <property type="match status" value="1"/>
</dbReference>
<keyword evidence="2" id="KW-1003">Cell membrane</keyword>
<dbReference type="KEGG" id="hch:HCH_00449"/>
<keyword evidence="5" id="KW-0812">Transmembrane</keyword>
<dbReference type="PANTHER" id="PTHR32089">
    <property type="entry name" value="METHYL-ACCEPTING CHEMOTAXIS PROTEIN MCPB"/>
    <property type="match status" value="1"/>
</dbReference>
<keyword evidence="4" id="KW-0145">Chemotaxis</keyword>
<dbReference type="GO" id="GO:0006935">
    <property type="term" value="P:chemotaxis"/>
    <property type="evidence" value="ECO:0007669"/>
    <property type="project" value="UniProtKB-KW"/>
</dbReference>
<dbReference type="SMART" id="SM00283">
    <property type="entry name" value="MA"/>
    <property type="match status" value="1"/>
</dbReference>
<dbReference type="GO" id="GO:0005886">
    <property type="term" value="C:plasma membrane"/>
    <property type="evidence" value="ECO:0007669"/>
    <property type="project" value="UniProtKB-SubCell"/>
</dbReference>
<name>Q2SPR5_HAHCH</name>
<reference evidence="12 13" key="1">
    <citation type="journal article" date="2005" name="Nucleic Acids Res.">
        <title>Genomic blueprint of Hahella chejuensis, a marine microbe producing an algicidal agent.</title>
        <authorList>
            <person name="Jeong H."/>
            <person name="Yim J.H."/>
            <person name="Lee C."/>
            <person name="Choi S.-H."/>
            <person name="Park Y.K."/>
            <person name="Yoon S.H."/>
            <person name="Hur C.-G."/>
            <person name="Kang H.-Y."/>
            <person name="Kim D."/>
            <person name="Lee H.H."/>
            <person name="Park K.H."/>
            <person name="Park S.-H."/>
            <person name="Park H.-S."/>
            <person name="Lee H.K."/>
            <person name="Oh T.K."/>
            <person name="Kim J.F."/>
        </authorList>
    </citation>
    <scope>NUCLEOTIDE SEQUENCE [LARGE SCALE GENOMIC DNA]</scope>
    <source>
        <strain evidence="12 13">KCTC 2396</strain>
    </source>
</reference>
<evidence type="ECO:0000256" key="1">
    <source>
        <dbReference type="ARBA" id="ARBA00004651"/>
    </source>
</evidence>
<dbReference type="eggNOG" id="COG0840">
    <property type="taxonomic scope" value="Bacteria"/>
</dbReference>
<protein>
    <submittedName>
        <fullName evidence="12">Methyl-accepting chemotaxis protein</fullName>
    </submittedName>
</protein>
<dbReference type="Proteomes" id="UP000000238">
    <property type="component" value="Chromosome"/>
</dbReference>
<feature type="domain" description="Methyl-accepting transducer" evidence="11">
    <location>
        <begin position="80"/>
        <end position="319"/>
    </location>
</feature>
<evidence type="ECO:0000256" key="10">
    <source>
        <dbReference type="SAM" id="MobiDB-lite"/>
    </source>
</evidence>
<dbReference type="GO" id="GO:0007165">
    <property type="term" value="P:signal transduction"/>
    <property type="evidence" value="ECO:0007669"/>
    <property type="project" value="UniProtKB-KW"/>
</dbReference>
<evidence type="ECO:0000256" key="2">
    <source>
        <dbReference type="ARBA" id="ARBA00022475"/>
    </source>
</evidence>
<evidence type="ECO:0000259" key="11">
    <source>
        <dbReference type="PROSITE" id="PS50111"/>
    </source>
</evidence>
<dbReference type="EMBL" id="CP000155">
    <property type="protein sequence ID" value="ABC27359.1"/>
    <property type="molecule type" value="Genomic_DNA"/>
</dbReference>
<dbReference type="SUPFAM" id="SSF58104">
    <property type="entry name" value="Methyl-accepting chemotaxis protein (MCP) signaling domain"/>
    <property type="match status" value="1"/>
</dbReference>
<keyword evidence="3" id="KW-0488">Methylation</keyword>
<keyword evidence="7" id="KW-0472">Membrane</keyword>
<dbReference type="AlphaFoldDB" id="Q2SPR5"/>
<organism evidence="12 13">
    <name type="scientific">Hahella chejuensis (strain KCTC 2396)</name>
    <dbReference type="NCBI Taxonomy" id="349521"/>
    <lineage>
        <taxon>Bacteria</taxon>
        <taxon>Pseudomonadati</taxon>
        <taxon>Pseudomonadota</taxon>
        <taxon>Gammaproteobacteria</taxon>
        <taxon>Oceanospirillales</taxon>
        <taxon>Hahellaceae</taxon>
        <taxon>Hahella</taxon>
    </lineage>
</organism>
<dbReference type="Gene3D" id="1.10.287.950">
    <property type="entry name" value="Methyl-accepting chemotaxis protein"/>
    <property type="match status" value="1"/>
</dbReference>
<evidence type="ECO:0000313" key="13">
    <source>
        <dbReference type="Proteomes" id="UP000000238"/>
    </source>
</evidence>
<keyword evidence="6" id="KW-1133">Transmembrane helix</keyword>
<evidence type="ECO:0000313" key="12">
    <source>
        <dbReference type="EMBL" id="ABC27359.1"/>
    </source>
</evidence>
<evidence type="ECO:0000256" key="6">
    <source>
        <dbReference type="ARBA" id="ARBA00022989"/>
    </source>
</evidence>
<gene>
    <name evidence="12" type="ordered locus">HCH_00449</name>
</gene>
<dbReference type="PROSITE" id="PS50111">
    <property type="entry name" value="CHEMOTAXIS_TRANSDUC_2"/>
    <property type="match status" value="1"/>
</dbReference>
<proteinExistence type="predicted"/>
<sequence>MATLCAGWLTSGLLSAGLFTISSLSFFASCLISDGKQNESKGEEDRQRQSSERDFQNAVKEIDNYANGQLASISSDNRDLADTISNNIELLGQAFVSLSELANHQNELAKEIFERMKGKKSDPKKVARHGGKNEMIDDSISIEFFAKSLDQVIGTYVDLLVSVSEKSVNAVHRIEDMVTHIDQMFSLLGNIQEIADQTDLLALNAAIEAARAGEAGRGFAVVADEVRRLSRTSSDLNTQIKDKANETKDAISKVRAIVGDVASLDMKDALNARSYIDQMLHTMREVNDEVNGAVGRMTQLTKEIKQSVDSSVRGLQFGDIAMQTCSRMMGRLEALNNVLHLQTEVCGQNGKYADIAKVRERLGSLHNDTSKHGSTKAAESGADIELF</sequence>
<dbReference type="InterPro" id="IPR004089">
    <property type="entry name" value="MCPsignal_dom"/>
</dbReference>
<evidence type="ECO:0000256" key="9">
    <source>
        <dbReference type="PROSITE-ProRule" id="PRU00284"/>
    </source>
</evidence>
<feature type="region of interest" description="Disordered" evidence="10">
    <location>
        <begin position="366"/>
        <end position="387"/>
    </location>
</feature>
<keyword evidence="8 9" id="KW-0807">Transducer</keyword>
<evidence type="ECO:0000256" key="5">
    <source>
        <dbReference type="ARBA" id="ARBA00022692"/>
    </source>
</evidence>
<evidence type="ECO:0000256" key="8">
    <source>
        <dbReference type="ARBA" id="ARBA00023224"/>
    </source>
</evidence>
<dbReference type="HOGENOM" id="CLU_043262_1_0_6"/>